<name>A0A6J5B8D3_9BURK</name>
<dbReference type="RefSeq" id="WP_035481987.1">
    <property type="nucleotide sequence ID" value="NZ_CADFGL010000014.1"/>
</dbReference>
<organism evidence="2 3">
    <name type="scientific">Paraburkholderia phenoliruptrix</name>
    <dbReference type="NCBI Taxonomy" id="252970"/>
    <lineage>
        <taxon>Bacteria</taxon>
        <taxon>Pseudomonadati</taxon>
        <taxon>Pseudomonadota</taxon>
        <taxon>Betaproteobacteria</taxon>
        <taxon>Burkholderiales</taxon>
        <taxon>Burkholderiaceae</taxon>
        <taxon>Paraburkholderia</taxon>
    </lineage>
</organism>
<evidence type="ECO:0000313" key="2">
    <source>
        <dbReference type="EMBL" id="CAB3696386.1"/>
    </source>
</evidence>
<proteinExistence type="predicted"/>
<sequence length="185" mass="19466">MWKTSIAAVLLGTSLLAQAQQRPSQQVVQWELQVLRDGQQIDTFGGTTTVGQARTDTHHTVVQHNVGCKDQPAGSIDLSRTLTVSPLRADGNEVTLSIEAQETLEDPAARQTDTGCKLPPQPRQVSASHPGLKVTAGQWTNWTIVDKDPTLVYRVRASLTNGANGTVAASTTGAASAATAASAAK</sequence>
<dbReference type="AlphaFoldDB" id="A0A6J5B8D3"/>
<evidence type="ECO:0000256" key="1">
    <source>
        <dbReference type="SAM" id="SignalP"/>
    </source>
</evidence>
<feature type="chain" id="PRO_5027025278" evidence="1">
    <location>
        <begin position="20"/>
        <end position="185"/>
    </location>
</feature>
<reference evidence="2 3" key="1">
    <citation type="submission" date="2020-04" db="EMBL/GenBank/DDBJ databases">
        <authorList>
            <person name="De Canck E."/>
        </authorList>
    </citation>
    <scope>NUCLEOTIDE SEQUENCE [LARGE SCALE GENOMIC DNA]</scope>
    <source>
        <strain evidence="2 3">LMG 22037</strain>
    </source>
</reference>
<dbReference type="EMBL" id="CADIKB010000014">
    <property type="protein sequence ID" value="CAB3696386.1"/>
    <property type="molecule type" value="Genomic_DNA"/>
</dbReference>
<accession>A0A6J5B8D3</accession>
<gene>
    <name evidence="2" type="ORF">LMG22037_03256</name>
</gene>
<evidence type="ECO:0000313" key="3">
    <source>
        <dbReference type="Proteomes" id="UP000494249"/>
    </source>
</evidence>
<feature type="signal peptide" evidence="1">
    <location>
        <begin position="1"/>
        <end position="19"/>
    </location>
</feature>
<keyword evidence="1" id="KW-0732">Signal</keyword>
<protein>
    <submittedName>
        <fullName evidence="2">Uncharacterized protein</fullName>
    </submittedName>
</protein>
<dbReference type="Proteomes" id="UP000494249">
    <property type="component" value="Unassembled WGS sequence"/>
</dbReference>